<evidence type="ECO:0000313" key="1">
    <source>
        <dbReference type="EMBL" id="VDM53343.1"/>
    </source>
</evidence>
<reference evidence="1 2" key="2">
    <citation type="submission" date="2018-11" db="EMBL/GenBank/DDBJ databases">
        <authorList>
            <consortium name="Pathogen Informatics"/>
        </authorList>
    </citation>
    <scope>NUCLEOTIDE SEQUENCE [LARGE SCALE GENOMIC DNA]</scope>
    <source>
        <strain evidence="1 2">Costa Rica</strain>
    </source>
</reference>
<evidence type="ECO:0000313" key="2">
    <source>
        <dbReference type="Proteomes" id="UP000267027"/>
    </source>
</evidence>
<accession>A0A0R3PCZ8</accession>
<dbReference type="EMBL" id="UYYA01000287">
    <property type="protein sequence ID" value="VDM53343.1"/>
    <property type="molecule type" value="Genomic_DNA"/>
</dbReference>
<reference evidence="3" key="1">
    <citation type="submission" date="2017-02" db="UniProtKB">
        <authorList>
            <consortium name="WormBaseParasite"/>
        </authorList>
    </citation>
    <scope>IDENTIFICATION</scope>
</reference>
<dbReference type="WBParaSite" id="ACOC_0000175701-mRNA-1">
    <property type="protein sequence ID" value="ACOC_0000175701-mRNA-1"/>
    <property type="gene ID" value="ACOC_0000175701"/>
</dbReference>
<protein>
    <submittedName>
        <fullName evidence="1 3">Uncharacterized protein</fullName>
    </submittedName>
</protein>
<organism evidence="3">
    <name type="scientific">Angiostrongylus costaricensis</name>
    <name type="common">Nematode worm</name>
    <dbReference type="NCBI Taxonomy" id="334426"/>
    <lineage>
        <taxon>Eukaryota</taxon>
        <taxon>Metazoa</taxon>
        <taxon>Ecdysozoa</taxon>
        <taxon>Nematoda</taxon>
        <taxon>Chromadorea</taxon>
        <taxon>Rhabditida</taxon>
        <taxon>Rhabditina</taxon>
        <taxon>Rhabditomorpha</taxon>
        <taxon>Strongyloidea</taxon>
        <taxon>Metastrongylidae</taxon>
        <taxon>Angiostrongylus</taxon>
    </lineage>
</organism>
<sequence>MWFIYETAMSTLKLILNKAYYKNRSTNDTHPQCTRTAAAVTANDASQFCGRALAPILLIEDSFLTHRILSRSYWITVIHSSYSLKRSSLEILKYTEID</sequence>
<evidence type="ECO:0000313" key="3">
    <source>
        <dbReference type="WBParaSite" id="ACOC_0000175701-mRNA-1"/>
    </source>
</evidence>
<dbReference type="AlphaFoldDB" id="A0A0R3PCZ8"/>
<dbReference type="Proteomes" id="UP000267027">
    <property type="component" value="Unassembled WGS sequence"/>
</dbReference>
<gene>
    <name evidence="1" type="ORF">ACOC_LOCUS1758</name>
</gene>
<name>A0A0R3PCZ8_ANGCS</name>
<proteinExistence type="predicted"/>
<keyword evidence="2" id="KW-1185">Reference proteome</keyword>